<dbReference type="OrthoDB" id="407410at2759"/>
<dbReference type="InterPro" id="IPR004837">
    <property type="entry name" value="NaCa_Exmemb"/>
</dbReference>
<dbReference type="InterPro" id="IPR051359">
    <property type="entry name" value="CaCA_antiporter"/>
</dbReference>
<evidence type="ECO:0000256" key="3">
    <source>
        <dbReference type="ARBA" id="ARBA00022448"/>
    </source>
</evidence>
<feature type="compositionally biased region" description="Low complexity" evidence="7">
    <location>
        <begin position="295"/>
        <end position="323"/>
    </location>
</feature>
<feature type="compositionally biased region" description="Polar residues" evidence="7">
    <location>
        <begin position="281"/>
        <end position="294"/>
    </location>
</feature>
<accession>A5E199</accession>
<proteinExistence type="inferred from homology"/>
<keyword evidence="5 8" id="KW-1133">Transmembrane helix</keyword>
<dbReference type="VEuPathDB" id="FungiDB:LELG_03386"/>
<name>A5E199_LODEL</name>
<feature type="domain" description="Sodium/calcium exchanger membrane region" evidence="10">
    <location>
        <begin position="93"/>
        <end position="234"/>
    </location>
</feature>
<gene>
    <name evidence="11" type="ORF">LELG_03386</name>
</gene>
<sequence>MEKKKIVQILLLIQSLLTPLVLAQSIQIRDELESNQCSLPQTKAHSQTPLTSKQICVYIEQNCDTLYFKIAQVYYCNYHTVSSLVFISSVIIFALCLILLALSILVSNYLFRNLNELTTKFGLNNQILSFILIPLTNSFPDLINYFVVLKSGSSNLVIGQLMGSLLIMFTLIIGLIAILTKSFTVEHPKLLIIDLAWILVVLILFSYILSDGKITQLECIIMSAVYVAYIVFLSVFDKDKLKNYDEELVICHEDHDHVLEQPYNIEDALSIISNEEHTGYGSITSRSRTPSPVNSPLNSRCSSPLPSPSPTSTSMSISKSTPLPLIDGMETQNAETLKTGDSSKDDDYLLVKYVPKRVVSASVSPTSLPPLALLPAPQVYQQQTPHPVSRQCLYQYQQHNAHFSNPKLILTHSFQAICNCIDFVLIFLVPFHRCIEQEDCQWKSKIRHNRFTAIWYYIEIPLLFNYQFFETRWQYLVPAILFSLPLAIVASTYLNHDAKLVITSITGIIASLVVISNISIYILQILKNLGLMWKISDYLLGMMVFAISNSINDVITNITLSTKINPILGINSCLGTPLLIILLGVGFNGLMVIHNASSQGHGSGNGNGNGVDFLSGIGRHSIHFDLKPSVILDTTALIFTITFILIYLPWNKWRMDVKLGVILISWYFVVTLINLYLE</sequence>
<dbReference type="KEGG" id="lel:PVL30_002883"/>
<dbReference type="InParanoid" id="A5E199"/>
<evidence type="ECO:0000256" key="2">
    <source>
        <dbReference type="ARBA" id="ARBA00008170"/>
    </source>
</evidence>
<evidence type="ECO:0000313" key="11">
    <source>
        <dbReference type="EMBL" id="EDK45207.1"/>
    </source>
</evidence>
<keyword evidence="12" id="KW-1185">Reference proteome</keyword>
<evidence type="ECO:0000256" key="6">
    <source>
        <dbReference type="ARBA" id="ARBA00023136"/>
    </source>
</evidence>
<dbReference type="GO" id="GO:0016020">
    <property type="term" value="C:membrane"/>
    <property type="evidence" value="ECO:0007669"/>
    <property type="project" value="UniProtKB-SubCell"/>
</dbReference>
<protein>
    <recommendedName>
        <fullName evidence="10">Sodium/calcium exchanger membrane region domain-containing protein</fullName>
    </recommendedName>
</protein>
<dbReference type="OMA" id="AANYFCS"/>
<feature type="transmembrane region" description="Helical" evidence="8">
    <location>
        <begin position="475"/>
        <end position="494"/>
    </location>
</feature>
<comment type="similarity">
    <text evidence="2">Belongs to the Ca(2+):cation antiporter (CaCA) (TC 2.A.19) family.</text>
</comment>
<feature type="transmembrane region" description="Helical" evidence="8">
    <location>
        <begin position="657"/>
        <end position="677"/>
    </location>
</feature>
<evidence type="ECO:0000259" key="10">
    <source>
        <dbReference type="Pfam" id="PF01699"/>
    </source>
</evidence>
<evidence type="ECO:0000256" key="8">
    <source>
        <dbReference type="SAM" id="Phobius"/>
    </source>
</evidence>
<evidence type="ECO:0000256" key="5">
    <source>
        <dbReference type="ARBA" id="ARBA00022989"/>
    </source>
</evidence>
<dbReference type="AlphaFoldDB" id="A5E199"/>
<keyword evidence="9" id="KW-0732">Signal</keyword>
<organism evidence="11 12">
    <name type="scientific">Lodderomyces elongisporus (strain ATCC 11503 / CBS 2605 / JCM 1781 / NBRC 1676 / NRRL YB-4239)</name>
    <name type="common">Yeast</name>
    <name type="synonym">Saccharomyces elongisporus</name>
    <dbReference type="NCBI Taxonomy" id="379508"/>
    <lineage>
        <taxon>Eukaryota</taxon>
        <taxon>Fungi</taxon>
        <taxon>Dikarya</taxon>
        <taxon>Ascomycota</taxon>
        <taxon>Saccharomycotina</taxon>
        <taxon>Pichiomycetes</taxon>
        <taxon>Debaryomycetaceae</taxon>
        <taxon>Candida/Lodderomyces clade</taxon>
        <taxon>Lodderomyces</taxon>
    </lineage>
</organism>
<dbReference type="FunCoup" id="A5E199">
    <property type="interactions" value="206"/>
</dbReference>
<feature type="transmembrane region" description="Helical" evidence="8">
    <location>
        <begin position="215"/>
        <end position="236"/>
    </location>
</feature>
<feature type="transmembrane region" description="Helical" evidence="8">
    <location>
        <begin position="538"/>
        <end position="555"/>
    </location>
</feature>
<evidence type="ECO:0000313" key="12">
    <source>
        <dbReference type="Proteomes" id="UP000001996"/>
    </source>
</evidence>
<dbReference type="GeneID" id="5232442"/>
<dbReference type="HOGENOM" id="CLU_004979_2_2_1"/>
<dbReference type="GO" id="GO:0008324">
    <property type="term" value="F:monoatomic cation transmembrane transporter activity"/>
    <property type="evidence" value="ECO:0007669"/>
    <property type="project" value="TreeGrafter"/>
</dbReference>
<dbReference type="eggNOG" id="KOG2399">
    <property type="taxonomic scope" value="Eukaryota"/>
</dbReference>
<feature type="transmembrane region" description="Helical" evidence="8">
    <location>
        <begin position="84"/>
        <end position="106"/>
    </location>
</feature>
<feature type="transmembrane region" description="Helical" evidence="8">
    <location>
        <begin position="158"/>
        <end position="179"/>
    </location>
</feature>
<feature type="transmembrane region" description="Helical" evidence="8">
    <location>
        <begin position="630"/>
        <end position="650"/>
    </location>
</feature>
<evidence type="ECO:0000256" key="9">
    <source>
        <dbReference type="SAM" id="SignalP"/>
    </source>
</evidence>
<evidence type="ECO:0000256" key="4">
    <source>
        <dbReference type="ARBA" id="ARBA00022692"/>
    </source>
</evidence>
<feature type="chain" id="PRO_5002680048" description="Sodium/calcium exchanger membrane region domain-containing protein" evidence="9">
    <location>
        <begin position="24"/>
        <end position="678"/>
    </location>
</feature>
<feature type="signal peptide" evidence="9">
    <location>
        <begin position="1"/>
        <end position="23"/>
    </location>
</feature>
<feature type="domain" description="Sodium/calcium exchanger membrane region" evidence="10">
    <location>
        <begin position="504"/>
        <end position="675"/>
    </location>
</feature>
<feature type="transmembrane region" description="Helical" evidence="8">
    <location>
        <begin position="567"/>
        <end position="587"/>
    </location>
</feature>
<dbReference type="EMBL" id="CH981527">
    <property type="protein sequence ID" value="EDK45207.1"/>
    <property type="molecule type" value="Genomic_DNA"/>
</dbReference>
<feature type="transmembrane region" description="Helical" evidence="8">
    <location>
        <begin position="191"/>
        <end position="209"/>
    </location>
</feature>
<feature type="transmembrane region" description="Helical" evidence="8">
    <location>
        <begin position="127"/>
        <end position="146"/>
    </location>
</feature>
<dbReference type="Proteomes" id="UP000001996">
    <property type="component" value="Unassembled WGS sequence"/>
</dbReference>
<dbReference type="PANTHER" id="PTHR12266:SF0">
    <property type="entry name" value="MITOCHONDRIAL SODIUM_CALCIUM EXCHANGER PROTEIN"/>
    <property type="match status" value="1"/>
</dbReference>
<dbReference type="Gene3D" id="1.20.1420.30">
    <property type="entry name" value="NCX, central ion-binding region"/>
    <property type="match status" value="2"/>
</dbReference>
<reference evidence="11 12" key="1">
    <citation type="journal article" date="2009" name="Nature">
        <title>Evolution of pathogenicity and sexual reproduction in eight Candida genomes.</title>
        <authorList>
            <person name="Butler G."/>
            <person name="Rasmussen M.D."/>
            <person name="Lin M.F."/>
            <person name="Santos M.A."/>
            <person name="Sakthikumar S."/>
            <person name="Munro C.A."/>
            <person name="Rheinbay E."/>
            <person name="Grabherr M."/>
            <person name="Forche A."/>
            <person name="Reedy J.L."/>
            <person name="Agrafioti I."/>
            <person name="Arnaud M.B."/>
            <person name="Bates S."/>
            <person name="Brown A.J."/>
            <person name="Brunke S."/>
            <person name="Costanzo M.C."/>
            <person name="Fitzpatrick D.A."/>
            <person name="de Groot P.W."/>
            <person name="Harris D."/>
            <person name="Hoyer L.L."/>
            <person name="Hube B."/>
            <person name="Klis F.M."/>
            <person name="Kodira C."/>
            <person name="Lennard N."/>
            <person name="Logue M.E."/>
            <person name="Martin R."/>
            <person name="Neiman A.M."/>
            <person name="Nikolaou E."/>
            <person name="Quail M.A."/>
            <person name="Quinn J."/>
            <person name="Santos M.C."/>
            <person name="Schmitzberger F.F."/>
            <person name="Sherlock G."/>
            <person name="Shah P."/>
            <person name="Silverstein K.A."/>
            <person name="Skrzypek M.S."/>
            <person name="Soll D."/>
            <person name="Staggs R."/>
            <person name="Stansfield I."/>
            <person name="Stumpf M.P."/>
            <person name="Sudbery P.E."/>
            <person name="Srikantha T."/>
            <person name="Zeng Q."/>
            <person name="Berman J."/>
            <person name="Berriman M."/>
            <person name="Heitman J."/>
            <person name="Gow N.A."/>
            <person name="Lorenz M.C."/>
            <person name="Birren B.W."/>
            <person name="Kellis M."/>
            <person name="Cuomo C.A."/>
        </authorList>
    </citation>
    <scope>NUCLEOTIDE SEQUENCE [LARGE SCALE GENOMIC DNA]</scope>
    <source>
        <strain evidence="12">ATCC 11503 / BCRC 21390 / CBS 2605 / JCM 1781 / NBRC 1676 / NRRL YB-4239</strain>
    </source>
</reference>
<dbReference type="Pfam" id="PF01699">
    <property type="entry name" value="Na_Ca_ex"/>
    <property type="match status" value="2"/>
</dbReference>
<evidence type="ECO:0000256" key="7">
    <source>
        <dbReference type="SAM" id="MobiDB-lite"/>
    </source>
</evidence>
<comment type="subcellular location">
    <subcellularLocation>
        <location evidence="1">Membrane</location>
        <topology evidence="1">Multi-pass membrane protein</topology>
    </subcellularLocation>
</comment>
<dbReference type="PANTHER" id="PTHR12266">
    <property type="entry name" value="NA+/CA2+ K+ INDEPENDENT EXCHANGER"/>
    <property type="match status" value="1"/>
</dbReference>
<feature type="region of interest" description="Disordered" evidence="7">
    <location>
        <begin position="280"/>
        <end position="325"/>
    </location>
</feature>
<evidence type="ECO:0000256" key="1">
    <source>
        <dbReference type="ARBA" id="ARBA00004141"/>
    </source>
</evidence>
<dbReference type="InterPro" id="IPR044880">
    <property type="entry name" value="NCX_ion-bd_dom_sf"/>
</dbReference>
<feature type="transmembrane region" description="Helical" evidence="8">
    <location>
        <begin position="501"/>
        <end position="526"/>
    </location>
</feature>
<feature type="transmembrane region" description="Helical" evidence="8">
    <location>
        <begin position="451"/>
        <end position="469"/>
    </location>
</feature>
<dbReference type="GO" id="GO:0006874">
    <property type="term" value="P:intracellular calcium ion homeostasis"/>
    <property type="evidence" value="ECO:0007669"/>
    <property type="project" value="TreeGrafter"/>
</dbReference>
<keyword evidence="4 8" id="KW-0812">Transmembrane</keyword>
<keyword evidence="6 8" id="KW-0472">Membrane</keyword>
<keyword evidence="3" id="KW-0813">Transport</keyword>